<dbReference type="SMART" id="SM01016">
    <property type="entry name" value="Arg_tRNA_synt_N"/>
    <property type="match status" value="1"/>
</dbReference>
<dbReference type="SMART" id="SM00836">
    <property type="entry name" value="DALR_1"/>
    <property type="match status" value="1"/>
</dbReference>
<organism evidence="13 14">
    <name type="scientific">Candidatus Kerfeldbacteria bacterium RIFCSPHIGHO2_12_FULL_48_17</name>
    <dbReference type="NCBI Taxonomy" id="1798542"/>
    <lineage>
        <taxon>Bacteria</taxon>
        <taxon>Candidatus Kerfeldiibacteriota</taxon>
    </lineage>
</organism>
<evidence type="ECO:0000259" key="11">
    <source>
        <dbReference type="SMART" id="SM00836"/>
    </source>
</evidence>
<feature type="domain" description="DALR anticodon binding" evidence="11">
    <location>
        <begin position="447"/>
        <end position="531"/>
    </location>
</feature>
<evidence type="ECO:0000256" key="2">
    <source>
        <dbReference type="ARBA" id="ARBA00012837"/>
    </source>
</evidence>
<comment type="catalytic activity">
    <reaction evidence="8">
        <text>tRNA(Arg) + L-arginine + ATP = L-arginyl-tRNA(Arg) + AMP + diphosphate</text>
        <dbReference type="Rhea" id="RHEA:20301"/>
        <dbReference type="Rhea" id="RHEA-COMP:9658"/>
        <dbReference type="Rhea" id="RHEA-COMP:9673"/>
        <dbReference type="ChEBI" id="CHEBI:30616"/>
        <dbReference type="ChEBI" id="CHEBI:32682"/>
        <dbReference type="ChEBI" id="CHEBI:33019"/>
        <dbReference type="ChEBI" id="CHEBI:78442"/>
        <dbReference type="ChEBI" id="CHEBI:78513"/>
        <dbReference type="ChEBI" id="CHEBI:456215"/>
        <dbReference type="EC" id="6.1.1.19"/>
    </reaction>
</comment>
<reference evidence="13 14" key="1">
    <citation type="journal article" date="2016" name="Nat. Commun.">
        <title>Thousands of microbial genomes shed light on interconnected biogeochemical processes in an aquifer system.</title>
        <authorList>
            <person name="Anantharaman K."/>
            <person name="Brown C.T."/>
            <person name="Hug L.A."/>
            <person name="Sharon I."/>
            <person name="Castelle C.J."/>
            <person name="Probst A.J."/>
            <person name="Thomas B.C."/>
            <person name="Singh A."/>
            <person name="Wilkins M.J."/>
            <person name="Karaoz U."/>
            <person name="Brodie E.L."/>
            <person name="Williams K.H."/>
            <person name="Hubbard S.S."/>
            <person name="Banfield J.F."/>
        </authorList>
    </citation>
    <scope>NUCLEOTIDE SEQUENCE [LARGE SCALE GENOMIC DNA]</scope>
</reference>
<dbReference type="GO" id="GO:0004814">
    <property type="term" value="F:arginine-tRNA ligase activity"/>
    <property type="evidence" value="ECO:0007669"/>
    <property type="project" value="UniProtKB-UniRule"/>
</dbReference>
<evidence type="ECO:0000256" key="4">
    <source>
        <dbReference type="ARBA" id="ARBA00022741"/>
    </source>
</evidence>
<dbReference type="EMBL" id="MHKD01000013">
    <property type="protein sequence ID" value="OGY84532.1"/>
    <property type="molecule type" value="Genomic_DNA"/>
</dbReference>
<dbReference type="Pfam" id="PF05746">
    <property type="entry name" value="DALR_1"/>
    <property type="match status" value="1"/>
</dbReference>
<dbReference type="InterPro" id="IPR008909">
    <property type="entry name" value="DALR_anticod-bd"/>
</dbReference>
<sequence length="531" mass="60145">MKDTVQNIVNGVVKAMIDKGVWPKFAVPEIEVSYPTEKEHGHISTNFAMRIAKILKKSPIVIAQEFVDFFQDPKNAAKGDWQRWFEEVKASAVAPGFINFVFQEPYLLLRLKRIISEGKKFGTSHLGANKKILIEFISANPTGPLTLANGRGGFCGDTLANALAFTGHTVTREYYLNDVGNQIATLAESVTRKYLQLHGITVDFPEGLYQGAYIEDLAAKLDLKITRKKLEEPDAIATLAAEIQKPVLDGMVKEITRVIETKMRIHYDEWFRESSLYADTTPVKFAAELVKQGLAYEKDGATWFNTTKYGDDKDRVILKKDGNQTYFMSDVRYLMKRLLDQGYDEKILILGADHHGYVKRQQAIAQAIGRAGKLKIPLMQLVKLVRGGQEVRMSKRKGNFVEIEEVLDEVGTDVARFFFLMYSNDTHMTFDLDLAKEQSEKNPVFYIQYAYARIRSIEREMAKRGIGASDIKADGFTDPAETALLLELLKFPEVVTHVAQTFATHKLPLFALDLARQFHSFYSHCRVIDET</sequence>
<dbReference type="PANTHER" id="PTHR11956:SF5">
    <property type="entry name" value="ARGININE--TRNA LIGASE, CYTOPLASMIC"/>
    <property type="match status" value="1"/>
</dbReference>
<comment type="caution">
    <text evidence="13">The sequence shown here is derived from an EMBL/GenBank/DDBJ whole genome shotgun (WGS) entry which is preliminary data.</text>
</comment>
<dbReference type="SUPFAM" id="SSF55190">
    <property type="entry name" value="Arginyl-tRNA synthetase (ArgRS), N-terminal 'additional' domain"/>
    <property type="match status" value="1"/>
</dbReference>
<dbReference type="InterPro" id="IPR005148">
    <property type="entry name" value="Arg-tRNA-synth_N"/>
</dbReference>
<dbReference type="InterPro" id="IPR036695">
    <property type="entry name" value="Arg-tRNA-synth_N_sf"/>
</dbReference>
<dbReference type="Gene3D" id="3.40.50.620">
    <property type="entry name" value="HUPs"/>
    <property type="match status" value="1"/>
</dbReference>
<proteinExistence type="inferred from homology"/>
<dbReference type="AlphaFoldDB" id="A0A1G2B5W2"/>
<evidence type="ECO:0000259" key="12">
    <source>
        <dbReference type="SMART" id="SM01016"/>
    </source>
</evidence>
<keyword evidence="3 10" id="KW-0436">Ligase</keyword>
<dbReference type="Gene3D" id="1.10.730.10">
    <property type="entry name" value="Isoleucyl-tRNA Synthetase, Domain 1"/>
    <property type="match status" value="1"/>
</dbReference>
<dbReference type="SUPFAM" id="SSF47323">
    <property type="entry name" value="Anticodon-binding domain of a subclass of class I aminoacyl-tRNA synthetases"/>
    <property type="match status" value="1"/>
</dbReference>
<accession>A0A1G2B5W2</accession>
<dbReference type="NCBIfam" id="TIGR00456">
    <property type="entry name" value="argS"/>
    <property type="match status" value="1"/>
</dbReference>
<name>A0A1G2B5W2_9BACT</name>
<dbReference type="InterPro" id="IPR035684">
    <property type="entry name" value="ArgRS_core"/>
</dbReference>
<comment type="similarity">
    <text evidence="1 10">Belongs to the class-I aminoacyl-tRNA synthetase family.</text>
</comment>
<evidence type="ECO:0000256" key="9">
    <source>
        <dbReference type="NCBIfam" id="TIGR00456"/>
    </source>
</evidence>
<evidence type="ECO:0000256" key="8">
    <source>
        <dbReference type="ARBA" id="ARBA00049339"/>
    </source>
</evidence>
<dbReference type="STRING" id="1798542.A3F54_05500"/>
<keyword evidence="7 10" id="KW-0030">Aminoacyl-tRNA synthetase</keyword>
<feature type="domain" description="Arginyl tRNA synthetase N-terminal" evidence="12">
    <location>
        <begin position="3"/>
        <end position="102"/>
    </location>
</feature>
<dbReference type="PANTHER" id="PTHR11956">
    <property type="entry name" value="ARGINYL-TRNA SYNTHETASE"/>
    <property type="match status" value="1"/>
</dbReference>
<dbReference type="GO" id="GO:0005737">
    <property type="term" value="C:cytoplasm"/>
    <property type="evidence" value="ECO:0007669"/>
    <property type="project" value="UniProtKB-UniRule"/>
</dbReference>
<dbReference type="SUPFAM" id="SSF52374">
    <property type="entry name" value="Nucleotidylyl transferase"/>
    <property type="match status" value="1"/>
</dbReference>
<evidence type="ECO:0000256" key="1">
    <source>
        <dbReference type="ARBA" id="ARBA00005594"/>
    </source>
</evidence>
<evidence type="ECO:0000256" key="10">
    <source>
        <dbReference type="RuleBase" id="RU363038"/>
    </source>
</evidence>
<evidence type="ECO:0000256" key="5">
    <source>
        <dbReference type="ARBA" id="ARBA00022840"/>
    </source>
</evidence>
<dbReference type="InterPro" id="IPR014729">
    <property type="entry name" value="Rossmann-like_a/b/a_fold"/>
</dbReference>
<dbReference type="InterPro" id="IPR001278">
    <property type="entry name" value="Arg-tRNA-ligase"/>
</dbReference>
<evidence type="ECO:0000256" key="3">
    <source>
        <dbReference type="ARBA" id="ARBA00022598"/>
    </source>
</evidence>
<evidence type="ECO:0000256" key="7">
    <source>
        <dbReference type="ARBA" id="ARBA00023146"/>
    </source>
</evidence>
<dbReference type="InterPro" id="IPR009080">
    <property type="entry name" value="tRNAsynth_Ia_anticodon-bd"/>
</dbReference>
<dbReference type="Proteomes" id="UP000176952">
    <property type="component" value="Unassembled WGS sequence"/>
</dbReference>
<evidence type="ECO:0000256" key="6">
    <source>
        <dbReference type="ARBA" id="ARBA00022917"/>
    </source>
</evidence>
<dbReference type="Pfam" id="PF00750">
    <property type="entry name" value="tRNA-synt_1d"/>
    <property type="match status" value="1"/>
</dbReference>
<gene>
    <name evidence="13" type="ORF">A3F54_05500</name>
</gene>
<dbReference type="Pfam" id="PF03485">
    <property type="entry name" value="Arg_tRNA_synt_N"/>
    <property type="match status" value="1"/>
</dbReference>
<dbReference type="Gene3D" id="3.30.1360.70">
    <property type="entry name" value="Arginyl tRNA synthetase N-terminal domain"/>
    <property type="match status" value="1"/>
</dbReference>
<dbReference type="GO" id="GO:0006420">
    <property type="term" value="P:arginyl-tRNA aminoacylation"/>
    <property type="evidence" value="ECO:0007669"/>
    <property type="project" value="UniProtKB-UniRule"/>
</dbReference>
<dbReference type="EC" id="6.1.1.19" evidence="2 9"/>
<dbReference type="PRINTS" id="PR01038">
    <property type="entry name" value="TRNASYNTHARG"/>
</dbReference>
<keyword evidence="6 10" id="KW-0648">Protein biosynthesis</keyword>
<keyword evidence="5 10" id="KW-0067">ATP-binding</keyword>
<evidence type="ECO:0000313" key="14">
    <source>
        <dbReference type="Proteomes" id="UP000176952"/>
    </source>
</evidence>
<keyword evidence="4 10" id="KW-0547">Nucleotide-binding</keyword>
<feature type="non-terminal residue" evidence="13">
    <location>
        <position position="531"/>
    </location>
</feature>
<dbReference type="GO" id="GO:0005524">
    <property type="term" value="F:ATP binding"/>
    <property type="evidence" value="ECO:0007669"/>
    <property type="project" value="UniProtKB-KW"/>
</dbReference>
<evidence type="ECO:0000313" key="13">
    <source>
        <dbReference type="EMBL" id="OGY84532.1"/>
    </source>
</evidence>
<protein>
    <recommendedName>
        <fullName evidence="2 9">Arginine--tRNA ligase</fullName>
        <ecNumber evidence="2 9">6.1.1.19</ecNumber>
    </recommendedName>
</protein>